<dbReference type="RefSeq" id="WP_179122227.1">
    <property type="nucleotide sequence ID" value="NZ_FUYH01000010.1"/>
</dbReference>
<keyword evidence="3" id="KW-0408">Iron</keyword>
<dbReference type="InterPro" id="IPR007197">
    <property type="entry name" value="rSAM"/>
</dbReference>
<gene>
    <name evidence="5" type="ORF">SAMN05443428_11056</name>
</gene>
<dbReference type="GO" id="GO:0046872">
    <property type="term" value="F:metal ion binding"/>
    <property type="evidence" value="ECO:0007669"/>
    <property type="project" value="UniProtKB-KW"/>
</dbReference>
<dbReference type="STRING" id="1147123.SAMN05443428_11056"/>
<keyword evidence="6" id="KW-1185">Reference proteome</keyword>
<dbReference type="Proteomes" id="UP000190105">
    <property type="component" value="Unassembled WGS sequence"/>
</dbReference>
<keyword evidence="4" id="KW-0411">Iron-sulfur</keyword>
<keyword evidence="1" id="KW-0949">S-adenosyl-L-methionine</keyword>
<evidence type="ECO:0000313" key="6">
    <source>
        <dbReference type="Proteomes" id="UP000190105"/>
    </source>
</evidence>
<reference evidence="6" key="1">
    <citation type="submission" date="2017-02" db="EMBL/GenBank/DDBJ databases">
        <authorList>
            <person name="Varghese N."/>
            <person name="Submissions S."/>
        </authorList>
    </citation>
    <scope>NUCLEOTIDE SEQUENCE [LARGE SCALE GENOMIC DNA]</scope>
    <source>
        <strain evidence="6">USBA 833</strain>
    </source>
</reference>
<dbReference type="AlphaFoldDB" id="A0A1T4XLH0"/>
<dbReference type="SUPFAM" id="SSF102114">
    <property type="entry name" value="Radical SAM enzymes"/>
    <property type="match status" value="1"/>
</dbReference>
<evidence type="ECO:0000256" key="3">
    <source>
        <dbReference type="ARBA" id="ARBA00023004"/>
    </source>
</evidence>
<protein>
    <submittedName>
        <fullName evidence="5">4Fe-4S single cluster domain-containing protein</fullName>
    </submittedName>
</protein>
<name>A0A1T4XLH0_9CLOT</name>
<dbReference type="GO" id="GO:0003824">
    <property type="term" value="F:catalytic activity"/>
    <property type="evidence" value="ECO:0007669"/>
    <property type="project" value="InterPro"/>
</dbReference>
<evidence type="ECO:0000256" key="1">
    <source>
        <dbReference type="ARBA" id="ARBA00022691"/>
    </source>
</evidence>
<dbReference type="CDD" id="cd01335">
    <property type="entry name" value="Radical_SAM"/>
    <property type="match status" value="1"/>
</dbReference>
<dbReference type="EMBL" id="FUYH01000010">
    <property type="protein sequence ID" value="SKA90233.1"/>
    <property type="molecule type" value="Genomic_DNA"/>
</dbReference>
<evidence type="ECO:0000313" key="5">
    <source>
        <dbReference type="EMBL" id="SKA90233.1"/>
    </source>
</evidence>
<dbReference type="Pfam" id="PF13353">
    <property type="entry name" value="Fer4_12"/>
    <property type="match status" value="1"/>
</dbReference>
<dbReference type="GO" id="GO:0051536">
    <property type="term" value="F:iron-sulfur cluster binding"/>
    <property type="evidence" value="ECO:0007669"/>
    <property type="project" value="UniProtKB-KW"/>
</dbReference>
<sequence>MNGMRFIVTYNCNFSCSSCRYKCGPYKKGVMDSNIFRNKALKLYEEGYKDYLIIEGGEPFLHIGTIYKYLKKIKNIDSKKYIITNGFWGKMDTYLYSLSDLKEMGLYGIIIEYDYFHSAFIDILTIKSAIEKALLNGLNISVRAAFLTRDISVKADIITFEYIKEIRKNYKNIGYIFEDANFKKQSLLIKPKSAIREKVIFYNDFKASKKSDAAICKLDS</sequence>
<proteinExistence type="predicted"/>
<evidence type="ECO:0000256" key="2">
    <source>
        <dbReference type="ARBA" id="ARBA00022723"/>
    </source>
</evidence>
<evidence type="ECO:0000256" key="4">
    <source>
        <dbReference type="ARBA" id="ARBA00023014"/>
    </source>
</evidence>
<keyword evidence="2" id="KW-0479">Metal-binding</keyword>
<accession>A0A1T4XLH0</accession>
<dbReference type="SFLD" id="SFLDS00029">
    <property type="entry name" value="Radical_SAM"/>
    <property type="match status" value="1"/>
</dbReference>
<dbReference type="Gene3D" id="3.20.20.70">
    <property type="entry name" value="Aldolase class I"/>
    <property type="match status" value="1"/>
</dbReference>
<dbReference type="InterPro" id="IPR013785">
    <property type="entry name" value="Aldolase_TIM"/>
</dbReference>
<dbReference type="InterPro" id="IPR058240">
    <property type="entry name" value="rSAM_sf"/>
</dbReference>
<organism evidence="5 6">
    <name type="scientific">Caloramator quimbayensis</name>
    <dbReference type="NCBI Taxonomy" id="1147123"/>
    <lineage>
        <taxon>Bacteria</taxon>
        <taxon>Bacillati</taxon>
        <taxon>Bacillota</taxon>
        <taxon>Clostridia</taxon>
        <taxon>Eubacteriales</taxon>
        <taxon>Clostridiaceae</taxon>
        <taxon>Caloramator</taxon>
    </lineage>
</organism>